<dbReference type="EMBL" id="FNCS01000006">
    <property type="protein sequence ID" value="SDG70072.1"/>
    <property type="molecule type" value="Genomic_DNA"/>
</dbReference>
<dbReference type="PRINTS" id="PR00081">
    <property type="entry name" value="GDHRDH"/>
</dbReference>
<name>A0A1G7WDK2_9HYPH</name>
<dbReference type="GO" id="GO:0016491">
    <property type="term" value="F:oxidoreductase activity"/>
    <property type="evidence" value="ECO:0007669"/>
    <property type="project" value="UniProtKB-KW"/>
</dbReference>
<dbReference type="InterPro" id="IPR002347">
    <property type="entry name" value="SDR_fam"/>
</dbReference>
<dbReference type="STRING" id="440168.SAMN04487974_10684"/>
<evidence type="ECO:0000256" key="2">
    <source>
        <dbReference type="ARBA" id="ARBA00023002"/>
    </source>
</evidence>
<keyword evidence="3" id="KW-1133">Transmembrane helix</keyword>
<evidence type="ECO:0000313" key="6">
    <source>
        <dbReference type="Proteomes" id="UP000199495"/>
    </source>
</evidence>
<proteinExistence type="inferred from homology"/>
<dbReference type="AlphaFoldDB" id="A0A1G7WDK2"/>
<keyword evidence="3" id="KW-0472">Membrane</keyword>
<dbReference type="GO" id="GO:0016020">
    <property type="term" value="C:membrane"/>
    <property type="evidence" value="ECO:0007669"/>
    <property type="project" value="TreeGrafter"/>
</dbReference>
<dbReference type="PANTHER" id="PTHR44196">
    <property type="entry name" value="DEHYDROGENASE/REDUCTASE SDR FAMILY MEMBER 7B"/>
    <property type="match status" value="1"/>
</dbReference>
<dbReference type="PROSITE" id="PS00061">
    <property type="entry name" value="ADH_SHORT"/>
    <property type="match status" value="1"/>
</dbReference>
<sequence>MAKIAWVLGGGSGIGAETVKQLSKRGWTVAISGRRESPLNALSASHGARPYPLDVTDVDAVKATIGKIVGDLGKIDLMIFSVAAWEPGKPGQYDYESYAKVIDTNLLGAMRVLDPLIAQMRKQGFGEIALVASVAGYFGLPRSAAYSSGKSAMITLAETMHTELARDNIAVRLICPGFVKTDLTAKNDFPMPFLMEAEDAGKAIADGLLNTTKFEIAFPLPFVLILKALRFLPYPIFFALMKRLIADDKQN</sequence>
<dbReference type="RefSeq" id="WP_090596440.1">
    <property type="nucleotide sequence ID" value="NZ_FNCS01000006.1"/>
</dbReference>
<evidence type="ECO:0000259" key="4">
    <source>
        <dbReference type="SMART" id="SM00822"/>
    </source>
</evidence>
<dbReference type="InterPro" id="IPR057326">
    <property type="entry name" value="KR_dom"/>
</dbReference>
<evidence type="ECO:0000256" key="3">
    <source>
        <dbReference type="SAM" id="Phobius"/>
    </source>
</evidence>
<dbReference type="OrthoDB" id="335726at2"/>
<accession>A0A1G7WDK2</accession>
<gene>
    <name evidence="5" type="ORF">SAMN04487974_10684</name>
</gene>
<organism evidence="5 6">
    <name type="scientific">Pelagibacterium luteolum</name>
    <dbReference type="NCBI Taxonomy" id="440168"/>
    <lineage>
        <taxon>Bacteria</taxon>
        <taxon>Pseudomonadati</taxon>
        <taxon>Pseudomonadota</taxon>
        <taxon>Alphaproteobacteria</taxon>
        <taxon>Hyphomicrobiales</taxon>
        <taxon>Devosiaceae</taxon>
        <taxon>Pelagibacterium</taxon>
    </lineage>
</organism>
<dbReference type="PANTHER" id="PTHR44196:SF1">
    <property type="entry name" value="DEHYDROGENASE_REDUCTASE SDR FAMILY MEMBER 7B"/>
    <property type="match status" value="1"/>
</dbReference>
<feature type="transmembrane region" description="Helical" evidence="3">
    <location>
        <begin position="218"/>
        <end position="241"/>
    </location>
</feature>
<keyword evidence="2" id="KW-0560">Oxidoreductase</keyword>
<keyword evidence="3" id="KW-0812">Transmembrane</keyword>
<dbReference type="Gene3D" id="3.40.50.720">
    <property type="entry name" value="NAD(P)-binding Rossmann-like Domain"/>
    <property type="match status" value="1"/>
</dbReference>
<evidence type="ECO:0000313" key="5">
    <source>
        <dbReference type="EMBL" id="SDG70072.1"/>
    </source>
</evidence>
<dbReference type="Pfam" id="PF00106">
    <property type="entry name" value="adh_short"/>
    <property type="match status" value="1"/>
</dbReference>
<dbReference type="Proteomes" id="UP000199495">
    <property type="component" value="Unassembled WGS sequence"/>
</dbReference>
<comment type="similarity">
    <text evidence="1">Belongs to the short-chain dehydrogenases/reductases (SDR) family.</text>
</comment>
<dbReference type="InterPro" id="IPR020904">
    <property type="entry name" value="Sc_DH/Rdtase_CS"/>
</dbReference>
<dbReference type="SUPFAM" id="SSF51735">
    <property type="entry name" value="NAD(P)-binding Rossmann-fold domains"/>
    <property type="match status" value="1"/>
</dbReference>
<dbReference type="InterPro" id="IPR036291">
    <property type="entry name" value="NAD(P)-bd_dom_sf"/>
</dbReference>
<feature type="domain" description="Ketoreductase" evidence="4">
    <location>
        <begin position="3"/>
        <end position="177"/>
    </location>
</feature>
<keyword evidence="6" id="KW-1185">Reference proteome</keyword>
<protein>
    <submittedName>
        <fullName evidence="5">Short-chain dehydrogenase</fullName>
    </submittedName>
</protein>
<evidence type="ECO:0000256" key="1">
    <source>
        <dbReference type="ARBA" id="ARBA00006484"/>
    </source>
</evidence>
<reference evidence="5 6" key="1">
    <citation type="submission" date="2016-10" db="EMBL/GenBank/DDBJ databases">
        <authorList>
            <person name="de Groot N.N."/>
        </authorList>
    </citation>
    <scope>NUCLEOTIDE SEQUENCE [LARGE SCALE GENOMIC DNA]</scope>
    <source>
        <strain evidence="5 6">CGMCC 1.10267</strain>
    </source>
</reference>
<dbReference type="SMART" id="SM00822">
    <property type="entry name" value="PKS_KR"/>
    <property type="match status" value="1"/>
</dbReference>